<protein>
    <submittedName>
        <fullName evidence="3">Acetyltransferase, GNAT family</fullName>
    </submittedName>
    <submittedName>
        <fullName evidence="2">GCN5 family acetyltransferase</fullName>
    </submittedName>
</protein>
<evidence type="ECO:0000313" key="2">
    <source>
        <dbReference type="EMBL" id="GAN44037.1"/>
    </source>
</evidence>
<evidence type="ECO:0000313" key="3">
    <source>
        <dbReference type="EMBL" id="GAP66608.1"/>
    </source>
</evidence>
<organism evidence="3">
    <name type="scientific">Mizugakiibacter sediminis</name>
    <dbReference type="NCBI Taxonomy" id="1475481"/>
    <lineage>
        <taxon>Bacteria</taxon>
        <taxon>Pseudomonadati</taxon>
        <taxon>Pseudomonadota</taxon>
        <taxon>Gammaproteobacteria</taxon>
        <taxon>Lysobacterales</taxon>
        <taxon>Rhodanobacteraceae</taxon>
        <taxon>Mizugakiibacter</taxon>
    </lineage>
</organism>
<feature type="domain" description="DUF7931" evidence="1">
    <location>
        <begin position="18"/>
        <end position="166"/>
    </location>
</feature>
<gene>
    <name evidence="2" type="ORF">MBSD_0554</name>
    <name evidence="3" type="ORF">MBSD_n1918</name>
</gene>
<name>A0A0K8QP02_9GAMM</name>
<dbReference type="EMBL" id="DF970218">
    <property type="protein sequence ID" value="GAP66608.1"/>
    <property type="molecule type" value="Genomic_DNA"/>
</dbReference>
<keyword evidence="4" id="KW-1185">Reference proteome</keyword>
<dbReference type="STRING" id="1475481.GCA_000953855_01960"/>
<dbReference type="OrthoDB" id="9796171at2"/>
<evidence type="ECO:0000313" key="4">
    <source>
        <dbReference type="Proteomes" id="UP000253740"/>
    </source>
</evidence>
<dbReference type="EMBL" id="DF952378">
    <property type="protein sequence ID" value="GAN44037.1"/>
    <property type="molecule type" value="Genomic_DNA"/>
</dbReference>
<evidence type="ECO:0000259" key="1">
    <source>
        <dbReference type="Pfam" id="PF25559"/>
    </source>
</evidence>
<dbReference type="InterPro" id="IPR057691">
    <property type="entry name" value="DUF7931"/>
</dbReference>
<dbReference type="HOGENOM" id="CLU_075058_1_1_6"/>
<dbReference type="RefSeq" id="WP_062537206.1">
    <property type="nucleotide sequence ID" value="NZ_DF970218.1"/>
</dbReference>
<dbReference type="GO" id="GO:0016740">
    <property type="term" value="F:transferase activity"/>
    <property type="evidence" value="ECO:0007669"/>
    <property type="project" value="UniProtKB-KW"/>
</dbReference>
<dbReference type="Proteomes" id="UP000253740">
    <property type="component" value="Unassembled WGS sequence"/>
</dbReference>
<sequence length="168" mass="18500">MNPSSPRPEARALVCETREQALAAALDLLGAARREARIYTRDLDPGLLDAEACVEALRRLAISGRGASVRILVHDLRPAQQDGHRLLPLAQRLPSVFQLRSPLEPGDRDYASAFLLNDAGGYLCRTLASRWEGEGSTYAPGRQAQFAAYFDQVWERSAPCTELRLLGL</sequence>
<keyword evidence="3" id="KW-0808">Transferase</keyword>
<dbReference type="AlphaFoldDB" id="A0A0K8QP02"/>
<dbReference type="Pfam" id="PF25559">
    <property type="entry name" value="DUF7931"/>
    <property type="match status" value="1"/>
</dbReference>
<proteinExistence type="predicted"/>
<reference evidence="3" key="2">
    <citation type="submission" date="2015-08" db="EMBL/GenBank/DDBJ databases">
        <title>Complete DNA Sequence of Pseudomonas syringae pv. actinidiae, the Causal Agent of Kiwifruit Canker Disease.</title>
        <authorList>
            <person name="Rikkerink E.H.A."/>
            <person name="Fineran P.C."/>
        </authorList>
    </citation>
    <scope>NUCLEOTIDE SEQUENCE</scope>
    <source>
        <strain evidence="3">SkMP5</strain>
    </source>
</reference>
<reference evidence="2" key="1">
    <citation type="submission" date="2015-03" db="EMBL/GenBank/DDBJ databases">
        <title>Draft genome sequence of Mizugakiibacter sediminis skMP5.</title>
        <authorList>
            <person name="Watanabe T."/>
            <person name="Kojima H."/>
            <person name="Fukui M."/>
        </authorList>
    </citation>
    <scope>NUCLEOTIDE SEQUENCE</scope>
    <source>
        <strain evidence="2">SkMP5</strain>
    </source>
</reference>
<accession>A0A0K8QP02</accession>